<gene>
    <name evidence="1" type="ORF">EGH25_02085</name>
</gene>
<dbReference type="RefSeq" id="WP_266085828.1">
    <property type="nucleotide sequence ID" value="NZ_RKLV01000002.1"/>
</dbReference>
<keyword evidence="2" id="KW-1185">Reference proteome</keyword>
<comment type="caution">
    <text evidence="1">The sequence shown here is derived from an EMBL/GenBank/DDBJ whole genome shotgun (WGS) entry which is preliminary data.</text>
</comment>
<name>A0A9Q4C378_9EURY</name>
<evidence type="ECO:0000313" key="1">
    <source>
        <dbReference type="EMBL" id="MCX2818144.1"/>
    </source>
</evidence>
<protein>
    <submittedName>
        <fullName evidence="1">Uncharacterized protein</fullName>
    </submittedName>
</protein>
<dbReference type="Proteomes" id="UP001149411">
    <property type="component" value="Unassembled WGS sequence"/>
</dbReference>
<proteinExistence type="predicted"/>
<sequence length="212" mass="23202">MYDATGLTAYDRRRVLLVDYTDATPPNIGAPTVAVNPDARTDLTDADGGFRALEPGSVSVRTPTAVLDRIPVGVFRAGDRFPSRFSPLRSPVGSMTKTLGLRRGVAYTGSMDEDEQVMTEEQYDSLTETLSGHEQSERGGRTIYANPGLDCPNPRCPYGEFDAVIETDIGWMEFAAREAIALCMCEVETDEGRRKLIFMHELETPQAAGEDA</sequence>
<reference evidence="1" key="1">
    <citation type="submission" date="2022-09" db="EMBL/GenBank/DDBJ databases">
        <title>Haloadaptaus new haloarchaeum isolated from saline soil.</title>
        <authorList>
            <person name="Duran-Viseras A."/>
            <person name="Sanchez-Porro C."/>
            <person name="Ventosa A."/>
        </authorList>
    </citation>
    <scope>NUCLEOTIDE SEQUENCE</scope>
    <source>
        <strain evidence="1">F3-133</strain>
    </source>
</reference>
<dbReference type="EMBL" id="RKLV01000002">
    <property type="protein sequence ID" value="MCX2818144.1"/>
    <property type="molecule type" value="Genomic_DNA"/>
</dbReference>
<accession>A0A9Q4C378</accession>
<dbReference type="AlphaFoldDB" id="A0A9Q4C378"/>
<organism evidence="1 2">
    <name type="scientific">Halorutilus salinus</name>
    <dbReference type="NCBI Taxonomy" id="2487751"/>
    <lineage>
        <taxon>Archaea</taxon>
        <taxon>Methanobacteriati</taxon>
        <taxon>Methanobacteriota</taxon>
        <taxon>Stenosarchaea group</taxon>
        <taxon>Halobacteria</taxon>
        <taxon>Halorutilales</taxon>
        <taxon>Halorutilaceae</taxon>
        <taxon>Halorutilus</taxon>
    </lineage>
</organism>
<evidence type="ECO:0000313" key="2">
    <source>
        <dbReference type="Proteomes" id="UP001149411"/>
    </source>
</evidence>